<evidence type="ECO:0000313" key="1">
    <source>
        <dbReference type="EMBL" id="PIK60379.1"/>
    </source>
</evidence>
<organism evidence="1 2">
    <name type="scientific">Stichopus japonicus</name>
    <name type="common">Sea cucumber</name>
    <dbReference type="NCBI Taxonomy" id="307972"/>
    <lineage>
        <taxon>Eukaryota</taxon>
        <taxon>Metazoa</taxon>
        <taxon>Echinodermata</taxon>
        <taxon>Eleutherozoa</taxon>
        <taxon>Echinozoa</taxon>
        <taxon>Holothuroidea</taxon>
        <taxon>Aspidochirotacea</taxon>
        <taxon>Aspidochirotida</taxon>
        <taxon>Stichopodidae</taxon>
        <taxon>Apostichopus</taxon>
    </lineage>
</organism>
<dbReference type="GO" id="GO:0015889">
    <property type="term" value="P:cobalamin transport"/>
    <property type="evidence" value="ECO:0007669"/>
    <property type="project" value="TreeGrafter"/>
</dbReference>
<reference evidence="1 2" key="1">
    <citation type="journal article" date="2017" name="PLoS Biol.">
        <title>The sea cucumber genome provides insights into morphological evolution and visceral regeneration.</title>
        <authorList>
            <person name="Zhang X."/>
            <person name="Sun L."/>
            <person name="Yuan J."/>
            <person name="Sun Y."/>
            <person name="Gao Y."/>
            <person name="Zhang L."/>
            <person name="Li S."/>
            <person name="Dai H."/>
            <person name="Hamel J.F."/>
            <person name="Liu C."/>
            <person name="Yu Y."/>
            <person name="Liu S."/>
            <person name="Lin W."/>
            <person name="Guo K."/>
            <person name="Jin S."/>
            <person name="Xu P."/>
            <person name="Storey K.B."/>
            <person name="Huan P."/>
            <person name="Zhang T."/>
            <person name="Zhou Y."/>
            <person name="Zhang J."/>
            <person name="Lin C."/>
            <person name="Li X."/>
            <person name="Xing L."/>
            <person name="Huo D."/>
            <person name="Sun M."/>
            <person name="Wang L."/>
            <person name="Mercier A."/>
            <person name="Li F."/>
            <person name="Yang H."/>
            <person name="Xiang J."/>
        </authorList>
    </citation>
    <scope>NUCLEOTIDE SEQUENCE [LARGE SCALE GENOMIC DNA]</scope>
    <source>
        <strain evidence="1">Shaxun</strain>
        <tissue evidence="1">Muscle</tissue>
    </source>
</reference>
<gene>
    <name evidence="1" type="ORF">BSL78_02677</name>
</gene>
<dbReference type="Proteomes" id="UP000230750">
    <property type="component" value="Unassembled WGS sequence"/>
</dbReference>
<keyword evidence="2" id="KW-1185">Reference proteome</keyword>
<feature type="non-terminal residue" evidence="1">
    <location>
        <position position="1"/>
    </location>
</feature>
<dbReference type="InterPro" id="IPR051588">
    <property type="entry name" value="Cobalamin_Transport"/>
</dbReference>
<dbReference type="AlphaFoldDB" id="A0A2G8LJF1"/>
<dbReference type="GO" id="GO:0005615">
    <property type="term" value="C:extracellular space"/>
    <property type="evidence" value="ECO:0007669"/>
    <property type="project" value="TreeGrafter"/>
</dbReference>
<proteinExistence type="predicted"/>
<feature type="non-terminal residue" evidence="1">
    <location>
        <position position="593"/>
    </location>
</feature>
<dbReference type="GO" id="GO:0031419">
    <property type="term" value="F:cobalamin binding"/>
    <property type="evidence" value="ECO:0007669"/>
    <property type="project" value="TreeGrafter"/>
</dbReference>
<dbReference type="OrthoDB" id="6343110at2759"/>
<dbReference type="PANTHER" id="PTHR10559">
    <property type="entry name" value="TRANSCOBALAMIN-1/GASTRIC INTRINSIC FACTOR"/>
    <property type="match status" value="1"/>
</dbReference>
<evidence type="ECO:0000313" key="2">
    <source>
        <dbReference type="Proteomes" id="UP000230750"/>
    </source>
</evidence>
<dbReference type="Gene3D" id="2.170.130.30">
    <property type="match status" value="4"/>
</dbReference>
<dbReference type="PANTHER" id="PTHR10559:SF18">
    <property type="entry name" value="TRANSCOBALAMIN II"/>
    <property type="match status" value="1"/>
</dbReference>
<protein>
    <submittedName>
        <fullName evidence="1">Uncharacterized protein</fullName>
    </submittedName>
</protein>
<dbReference type="EMBL" id="MRZV01000058">
    <property type="protein sequence ID" value="PIK60379.1"/>
    <property type="molecule type" value="Genomic_DNA"/>
</dbReference>
<comment type="caution">
    <text evidence="1">The sequence shown here is derived from an EMBL/GenBank/DDBJ whole genome shotgun (WGS) entry which is preliminary data.</text>
</comment>
<accession>A0A2G8LJF1</accession>
<name>A0A2G8LJF1_STIJA</name>
<sequence>EEEEERDRTEHDAPREILGCDDTADITVYIVNNVTGEHDGFNLTIIEGENLLNTFARAWKDPEINFNFAAKLFTLVNRFGVFPTSVNGLANNPEDYTFWIVEIGGEEKSSLLTLTEVEPEDGDVIILTYADLSALSDRIDLVTAELPADIEAGQATATFTLYVINDITKEHTGYNVTILEGEALVDGLLRAWKDENSDFSFSGDFFELFGKHGFYPIAVNYLANNEEEHKLWFVMDESFDLYSCDKIQPKDFSPISLFEYKPVDGGVVKLVYLDGEALFDHGAGYGELPGRIRREDESFTLPILISNEVTQEFSQHNVTIKYHESLLEALLRAWKAPESDVNFSFSKVGFFNVVGYFLTSVNGVQNDPENFQFWVVVDPTEENGRGLGQMPRGQLTKPIGLEEYIPRPGFPVVLAFKDLSAFRADMEFLGNSRKELPKDIEAGDQTINFNLRIYNGITQMGQSYNLTIIDGETLLEAFVRAWKNPELDFNFLALPMEFFGTFGIFIKGINGIANCEDNLYFWFVKRMNGRDDDPISNPVSLTEFNPVDGEDVHVVFNDFSPYREDIEYLLRHLGTGKEEGSLDTTEKRRKRRR</sequence>